<feature type="transmembrane region" description="Helical" evidence="1">
    <location>
        <begin position="130"/>
        <end position="148"/>
    </location>
</feature>
<feature type="transmembrane region" description="Helical" evidence="1">
    <location>
        <begin position="98"/>
        <end position="118"/>
    </location>
</feature>
<dbReference type="EMBL" id="CP015519">
    <property type="protein sequence ID" value="APG27500.1"/>
    <property type="molecule type" value="Genomic_DNA"/>
</dbReference>
<keyword evidence="1" id="KW-0472">Membrane</keyword>
<proteinExistence type="predicted"/>
<feature type="transmembrane region" description="Helical" evidence="1">
    <location>
        <begin position="215"/>
        <end position="238"/>
    </location>
</feature>
<evidence type="ECO:0000259" key="2">
    <source>
        <dbReference type="Pfam" id="PF25928"/>
    </source>
</evidence>
<evidence type="ECO:0000256" key="1">
    <source>
        <dbReference type="SAM" id="Phobius"/>
    </source>
</evidence>
<feature type="domain" description="DUF7973" evidence="2">
    <location>
        <begin position="215"/>
        <end position="316"/>
    </location>
</feature>
<evidence type="ECO:0000313" key="4">
    <source>
        <dbReference type="Proteomes" id="UP000182517"/>
    </source>
</evidence>
<accession>A0A1L3GNN1</accession>
<feature type="transmembrane region" description="Helical" evidence="1">
    <location>
        <begin position="55"/>
        <end position="78"/>
    </location>
</feature>
<reference evidence="3 4" key="1">
    <citation type="journal article" date="2017" name="Genome Announc.">
        <title>Complete Genome Sequences of Two Acetylene-Fermenting Pelobacter acetylenicus Strains.</title>
        <authorList>
            <person name="Sutton J.M."/>
            <person name="Baesman S.M."/>
            <person name="Fierst J.L."/>
            <person name="Poret-Peterson A.T."/>
            <person name="Oremland R.S."/>
            <person name="Dunlap D.S."/>
            <person name="Akob D.M."/>
        </authorList>
    </citation>
    <scope>NUCLEOTIDE SEQUENCE [LARGE SCALE GENOMIC DNA]</scope>
    <source>
        <strain evidence="3 4">SFB93</strain>
    </source>
</reference>
<dbReference type="Proteomes" id="UP000182517">
    <property type="component" value="Chromosome"/>
</dbReference>
<dbReference type="OrthoDB" id="4484645at2"/>
<feature type="transmembrane region" description="Helical" evidence="1">
    <location>
        <begin position="258"/>
        <end position="283"/>
    </location>
</feature>
<dbReference type="InterPro" id="IPR058279">
    <property type="entry name" value="DUF7973"/>
</dbReference>
<dbReference type="RefSeq" id="WP_072283466.1">
    <property type="nucleotide sequence ID" value="NZ_CP015519.1"/>
</dbReference>
<gene>
    <name evidence="3" type="ORF">A7E78_06375</name>
</gene>
<keyword evidence="1" id="KW-0812">Transmembrane</keyword>
<name>A0A1L3GNN1_9BACT</name>
<sequence length="322" mass="32743">MGPWSVDTLLLCFGGGIVGAALGGLFSFGICGLIVLAGCFVVLNGGSEFLLMQVGLGSLFGPHTGGFAAGVAAVAYAAGVKKNLVSGSGKDILSPLIGTSWDVLLVGGVFAVIGHVLLQLLVKIPFVNSADCIALSVVGTACLARLLFLKEMPWGKAASIQSHGLLGTDKGALSWVPWMAQPSRLIVFSFGVGLLSAAMAMGTKSVLDPMVVQGTVSATGAFVVPLIFAWGIAAISLFGLQLGTGEVQKLPVWHCQAILAALAFLLFNSLIVAALVGVLAGLLQELVARVMWNHGSTHIDPPAGAIAIGTLLLNLAAKGFGG</sequence>
<evidence type="ECO:0000313" key="3">
    <source>
        <dbReference type="EMBL" id="APG27500.1"/>
    </source>
</evidence>
<dbReference type="Pfam" id="PF25928">
    <property type="entry name" value="DUF7973"/>
    <property type="match status" value="2"/>
</dbReference>
<keyword evidence="1" id="KW-1133">Transmembrane helix</keyword>
<feature type="domain" description="DUF7973" evidence="2">
    <location>
        <begin position="4"/>
        <end position="148"/>
    </location>
</feature>
<keyword evidence="4" id="KW-1185">Reference proteome</keyword>
<feature type="transmembrane region" description="Helical" evidence="1">
    <location>
        <begin position="20"/>
        <end position="43"/>
    </location>
</feature>
<feature type="transmembrane region" description="Helical" evidence="1">
    <location>
        <begin position="185"/>
        <end position="203"/>
    </location>
</feature>
<protein>
    <recommendedName>
        <fullName evidence="2">DUF7973 domain-containing protein</fullName>
    </recommendedName>
</protein>
<dbReference type="STRING" id="1842532.A7E78_06375"/>
<dbReference type="KEGG" id="pef:A7E78_06375"/>
<dbReference type="AlphaFoldDB" id="A0A1L3GNN1"/>
<organism evidence="3 4">
    <name type="scientific">Syntrophotalea acetylenivorans</name>
    <dbReference type="NCBI Taxonomy" id="1842532"/>
    <lineage>
        <taxon>Bacteria</taxon>
        <taxon>Pseudomonadati</taxon>
        <taxon>Thermodesulfobacteriota</taxon>
        <taxon>Desulfuromonadia</taxon>
        <taxon>Desulfuromonadales</taxon>
        <taxon>Syntrophotaleaceae</taxon>
        <taxon>Syntrophotalea</taxon>
    </lineage>
</organism>